<comment type="similarity">
    <text evidence="7">Belongs to the TonB-dependent receptor family.</text>
</comment>
<dbReference type="Proteomes" id="UP001220610">
    <property type="component" value="Chromosome"/>
</dbReference>
<dbReference type="PROSITE" id="PS52016">
    <property type="entry name" value="TONB_DEPENDENT_REC_3"/>
    <property type="match status" value="1"/>
</dbReference>
<dbReference type="InterPro" id="IPR023997">
    <property type="entry name" value="TonB-dep_OMP_SusC/RagA_CS"/>
</dbReference>
<keyword evidence="8" id="KW-0732">Signal</keyword>
<dbReference type="InterPro" id="IPR039426">
    <property type="entry name" value="TonB-dep_rcpt-like"/>
</dbReference>
<dbReference type="Gene3D" id="2.40.170.20">
    <property type="entry name" value="TonB-dependent receptor, beta-barrel domain"/>
    <property type="match status" value="1"/>
</dbReference>
<keyword evidence="4 7" id="KW-0812">Transmembrane</keyword>
<keyword evidence="6 7" id="KW-0998">Cell outer membrane</keyword>
<evidence type="ECO:0000259" key="9">
    <source>
        <dbReference type="Pfam" id="PF07715"/>
    </source>
</evidence>
<evidence type="ECO:0000256" key="5">
    <source>
        <dbReference type="ARBA" id="ARBA00023136"/>
    </source>
</evidence>
<evidence type="ECO:0000256" key="6">
    <source>
        <dbReference type="ARBA" id="ARBA00023237"/>
    </source>
</evidence>
<dbReference type="Gene3D" id="2.60.40.1120">
    <property type="entry name" value="Carboxypeptidase-like, regulatory domain"/>
    <property type="match status" value="1"/>
</dbReference>
<dbReference type="SUPFAM" id="SSF49464">
    <property type="entry name" value="Carboxypeptidase regulatory domain-like"/>
    <property type="match status" value="1"/>
</dbReference>
<evidence type="ECO:0000256" key="4">
    <source>
        <dbReference type="ARBA" id="ARBA00022692"/>
    </source>
</evidence>
<dbReference type="InterPro" id="IPR023996">
    <property type="entry name" value="TonB-dep_OMP_SusC/RagA"/>
</dbReference>
<dbReference type="GO" id="GO:0009279">
    <property type="term" value="C:cell outer membrane"/>
    <property type="evidence" value="ECO:0007669"/>
    <property type="project" value="UniProtKB-SubCell"/>
</dbReference>
<feature type="chain" id="PRO_5042575300" evidence="8">
    <location>
        <begin position="20"/>
        <end position="977"/>
    </location>
</feature>
<sequence>MRRPLLVVLGMLLALSTFAQTKSVTGTVSDQRDGQPLAGATVTAKGTNISVTTEPDGSFSIVVPASATTLVFTSVGFNTLEAPIGAGPVNVQLAVSENTLSEVIVTGYAVQNKRQVAGSISRIKGDEIKMQPIGSFDKALQGKIPGLLSMSSSGQPGAAATVTIRGKGSINGTNTPLYVIDGVQVTANDFATINPGDIESYNVLKDASSTAIYGSRGANGVIVITTRRGAAGQTRVNYDGQVGYSELPKNRVKLMNSAEKLQYEFYDSPYGANPNGWSDADVDSLSKINNGLEEALFRKGISQSHQVSASGGNDKTRFYLSGSIFDQQGVVRNTGLKRYTGRANIENTFSDFKIGLNASFGYSRLTNTREDDVYIGSPLNAIRYFNPYMNLYDAEGNYQYDFIGLQPNPLQEIYENFGNSDQLKGIGSVFIEYNLPWVKGLRLRTQWGGDLTQNETFNYFDRNTDQGIQATGGNGEVRRSYAKTFRYTGTTSLSFNRTFGDHEITAALYNEIIEGRSETFGFSGWGLVGPFKNESGITPGTPNNGYIPTVNGTVTRNGLVSYFFDGVYGYKGKYYLNFGARRDGSSRLSNDQQWANFGQVGASWIVSDEEFMASTRGWLSSLKYKISYGSAGSQGIGDFASLELLSPSVYNGVTGFQLTNLPRSLTWERKVMFNTGIEFSLWDGRIGGTFEYYNNITKDLFLNRQLSRTSGFASITNNLGELKNSGIEVSIDADIVRTKDFRWNISANYAHNKSKLVDQAGQDQNIDGLYINKVGQPINMIYTVRYAGVNPDNGEAQYLDQTGNVTETYSANYRQMIGPTDPPHYGGFGTNLNYKGIELDVLFSYAFGNYVYNNERMNLSYWGYVFTGLDRDLLTQWQKPGDVTNVPSAFSTFRSGTTRFVEKGDFLRLRNVMLAYNLPASMLSRAKIRSLRVFAQGQNLFVLHNFLGYDPEVASGMLGGGQYPQLKTVTFGVNLGL</sequence>
<keyword evidence="2 7" id="KW-0813">Transport</keyword>
<feature type="domain" description="TonB-dependent receptor plug" evidence="9">
    <location>
        <begin position="113"/>
        <end position="221"/>
    </location>
</feature>
<dbReference type="Pfam" id="PF07715">
    <property type="entry name" value="Plug"/>
    <property type="match status" value="1"/>
</dbReference>
<dbReference type="NCBIfam" id="TIGR04057">
    <property type="entry name" value="SusC_RagA_signa"/>
    <property type="match status" value="1"/>
</dbReference>
<comment type="subcellular location">
    <subcellularLocation>
        <location evidence="1 7">Cell outer membrane</location>
        <topology evidence="1 7">Multi-pass membrane protein</topology>
    </subcellularLocation>
</comment>
<dbReference type="Pfam" id="PF13715">
    <property type="entry name" value="CarbopepD_reg_2"/>
    <property type="match status" value="1"/>
</dbReference>
<keyword evidence="5 7" id="KW-0472">Membrane</keyword>
<dbReference type="SUPFAM" id="SSF56935">
    <property type="entry name" value="Porins"/>
    <property type="match status" value="1"/>
</dbReference>
<gene>
    <name evidence="10" type="ORF">P0Y53_00350</name>
</gene>
<dbReference type="InterPro" id="IPR012910">
    <property type="entry name" value="Plug_dom"/>
</dbReference>
<evidence type="ECO:0000313" key="11">
    <source>
        <dbReference type="Proteomes" id="UP001220610"/>
    </source>
</evidence>
<keyword evidence="3 7" id="KW-1134">Transmembrane beta strand</keyword>
<reference evidence="10" key="1">
    <citation type="submission" date="2023-03" db="EMBL/GenBank/DDBJ databases">
        <title>Andean soil-derived lignocellulolytic bacterial consortium as a source of novel taxa and putative plastic-active enzymes.</title>
        <authorList>
            <person name="Diaz-Garcia L."/>
            <person name="Chuvochina M."/>
            <person name="Feuerriegel G."/>
            <person name="Bunk B."/>
            <person name="Sproer C."/>
            <person name="Streit W.R."/>
            <person name="Rodriguez L.M."/>
            <person name="Overmann J."/>
            <person name="Jimenez D.J."/>
        </authorList>
    </citation>
    <scope>NUCLEOTIDE SEQUENCE</scope>
    <source>
        <strain evidence="10">MAG 7</strain>
    </source>
</reference>
<dbReference type="NCBIfam" id="TIGR04056">
    <property type="entry name" value="OMP_RagA_SusC"/>
    <property type="match status" value="1"/>
</dbReference>
<dbReference type="EMBL" id="CP119311">
    <property type="protein sequence ID" value="WEK35934.1"/>
    <property type="molecule type" value="Genomic_DNA"/>
</dbReference>
<evidence type="ECO:0000256" key="7">
    <source>
        <dbReference type="PROSITE-ProRule" id="PRU01360"/>
    </source>
</evidence>
<feature type="signal peptide" evidence="8">
    <location>
        <begin position="1"/>
        <end position="19"/>
    </location>
</feature>
<name>A0AAJ5WRD6_9BACT</name>
<dbReference type="FunFam" id="2.170.130.10:FF:000003">
    <property type="entry name" value="SusC/RagA family TonB-linked outer membrane protein"/>
    <property type="match status" value="1"/>
</dbReference>
<accession>A0AAJ5WRD6</accession>
<proteinExistence type="inferred from homology"/>
<dbReference type="InterPro" id="IPR008969">
    <property type="entry name" value="CarboxyPept-like_regulatory"/>
</dbReference>
<evidence type="ECO:0000256" key="3">
    <source>
        <dbReference type="ARBA" id="ARBA00022452"/>
    </source>
</evidence>
<dbReference type="InterPro" id="IPR036942">
    <property type="entry name" value="Beta-barrel_TonB_sf"/>
</dbReference>
<dbReference type="AlphaFoldDB" id="A0AAJ5WRD6"/>
<organism evidence="10 11">
    <name type="scientific">Candidatus Pseudobacter hemicellulosilyticus</name>
    <dbReference type="NCBI Taxonomy" id="3121375"/>
    <lineage>
        <taxon>Bacteria</taxon>
        <taxon>Pseudomonadati</taxon>
        <taxon>Bacteroidota</taxon>
        <taxon>Chitinophagia</taxon>
        <taxon>Chitinophagales</taxon>
        <taxon>Chitinophagaceae</taxon>
        <taxon>Pseudobacter</taxon>
    </lineage>
</organism>
<protein>
    <submittedName>
        <fullName evidence="10">TonB-dependent receptor</fullName>
    </submittedName>
</protein>
<dbReference type="Gene3D" id="2.170.130.10">
    <property type="entry name" value="TonB-dependent receptor, plug domain"/>
    <property type="match status" value="1"/>
</dbReference>
<evidence type="ECO:0000256" key="1">
    <source>
        <dbReference type="ARBA" id="ARBA00004571"/>
    </source>
</evidence>
<evidence type="ECO:0000256" key="2">
    <source>
        <dbReference type="ARBA" id="ARBA00022448"/>
    </source>
</evidence>
<evidence type="ECO:0000313" key="10">
    <source>
        <dbReference type="EMBL" id="WEK35934.1"/>
    </source>
</evidence>
<evidence type="ECO:0000256" key="8">
    <source>
        <dbReference type="SAM" id="SignalP"/>
    </source>
</evidence>
<dbReference type="InterPro" id="IPR037066">
    <property type="entry name" value="Plug_dom_sf"/>
</dbReference>
<keyword evidence="10" id="KW-0675">Receptor</keyword>